<feature type="region of interest" description="Disordered" evidence="1">
    <location>
        <begin position="1"/>
        <end position="23"/>
    </location>
</feature>
<sequence length="100" mass="10227">MVLGSSWNSAQGQGHHPIAAGKAKIRSYASGSAPTNSIAGKMLRRRLHGMITGEPAKISRRCGFVSRGELAGEEMVVGDGDGRGGAGAGEGLGRRGFSSM</sequence>
<dbReference type="Gramene" id="OMERI07G11830.6">
    <property type="protein sequence ID" value="OMERI07G11830.6"/>
    <property type="gene ID" value="OMERI07G11830"/>
</dbReference>
<keyword evidence="3" id="KW-1185">Reference proteome</keyword>
<reference evidence="2" key="1">
    <citation type="submission" date="2015-04" db="UniProtKB">
        <authorList>
            <consortium name="EnsemblPlants"/>
        </authorList>
    </citation>
    <scope>IDENTIFICATION</scope>
</reference>
<feature type="region of interest" description="Disordered" evidence="1">
    <location>
        <begin position="75"/>
        <end position="100"/>
    </location>
</feature>
<dbReference type="EnsemblPlants" id="OMERI07G11830.6">
    <property type="protein sequence ID" value="OMERI07G11830.6"/>
    <property type="gene ID" value="OMERI07G11830"/>
</dbReference>
<evidence type="ECO:0000313" key="3">
    <source>
        <dbReference type="Proteomes" id="UP000008021"/>
    </source>
</evidence>
<evidence type="ECO:0000256" key="1">
    <source>
        <dbReference type="SAM" id="MobiDB-lite"/>
    </source>
</evidence>
<accession>A0A0E0EBI2</accession>
<evidence type="ECO:0000313" key="2">
    <source>
        <dbReference type="EnsemblPlants" id="OMERI07G11830.6"/>
    </source>
</evidence>
<reference evidence="2" key="2">
    <citation type="submission" date="2018-05" db="EMBL/GenBank/DDBJ databases">
        <title>OmerRS3 (Oryza meridionalis Reference Sequence Version 3).</title>
        <authorList>
            <person name="Zhang J."/>
            <person name="Kudrna D."/>
            <person name="Lee S."/>
            <person name="Talag J."/>
            <person name="Welchert J."/>
            <person name="Wing R.A."/>
        </authorList>
    </citation>
    <scope>NUCLEOTIDE SEQUENCE [LARGE SCALE GENOMIC DNA]</scope>
    <source>
        <strain evidence="2">cv. OR44</strain>
    </source>
</reference>
<feature type="compositionally biased region" description="Polar residues" evidence="1">
    <location>
        <begin position="1"/>
        <end position="12"/>
    </location>
</feature>
<dbReference type="AlphaFoldDB" id="A0A0E0EBI2"/>
<protein>
    <submittedName>
        <fullName evidence="2">Uncharacterized protein</fullName>
    </submittedName>
</protein>
<dbReference type="HOGENOM" id="CLU_2310613_0_0_1"/>
<name>A0A0E0EBI2_9ORYZ</name>
<dbReference type="Proteomes" id="UP000008021">
    <property type="component" value="Chromosome 7"/>
</dbReference>
<organism evidence="2">
    <name type="scientific">Oryza meridionalis</name>
    <dbReference type="NCBI Taxonomy" id="40149"/>
    <lineage>
        <taxon>Eukaryota</taxon>
        <taxon>Viridiplantae</taxon>
        <taxon>Streptophyta</taxon>
        <taxon>Embryophyta</taxon>
        <taxon>Tracheophyta</taxon>
        <taxon>Spermatophyta</taxon>
        <taxon>Magnoliopsida</taxon>
        <taxon>Liliopsida</taxon>
        <taxon>Poales</taxon>
        <taxon>Poaceae</taxon>
        <taxon>BOP clade</taxon>
        <taxon>Oryzoideae</taxon>
        <taxon>Oryzeae</taxon>
        <taxon>Oryzinae</taxon>
        <taxon>Oryza</taxon>
    </lineage>
</organism>
<proteinExistence type="predicted"/>